<keyword evidence="2" id="KW-1185">Reference proteome</keyword>
<proteinExistence type="predicted"/>
<gene>
    <name evidence="1" type="ORF">ABFB10_19670</name>
</gene>
<dbReference type="RefSeq" id="WP_347167798.1">
    <property type="nucleotide sequence ID" value="NZ_JBDNCH010000002.1"/>
</dbReference>
<dbReference type="Proteomes" id="UP001428774">
    <property type="component" value="Unassembled WGS sequence"/>
</dbReference>
<evidence type="ECO:0000313" key="1">
    <source>
        <dbReference type="EMBL" id="MEN9062870.1"/>
    </source>
</evidence>
<comment type="caution">
    <text evidence="1">The sequence shown here is derived from an EMBL/GenBank/DDBJ whole genome shotgun (WGS) entry which is preliminary data.</text>
</comment>
<evidence type="ECO:0000313" key="2">
    <source>
        <dbReference type="Proteomes" id="UP001428774"/>
    </source>
</evidence>
<accession>A0AAW9SMX6</accession>
<evidence type="ECO:0008006" key="3">
    <source>
        <dbReference type="Google" id="ProtNLM"/>
    </source>
</evidence>
<organism evidence="1 2">
    <name type="scientific">Ponticoccus litoralis</name>
    <dbReference type="NCBI Taxonomy" id="422297"/>
    <lineage>
        <taxon>Bacteria</taxon>
        <taxon>Pseudomonadati</taxon>
        <taxon>Pseudomonadota</taxon>
        <taxon>Alphaproteobacteria</taxon>
        <taxon>Rhodobacterales</taxon>
        <taxon>Roseobacteraceae</taxon>
        <taxon>Ponticoccus</taxon>
    </lineage>
</organism>
<reference evidence="1 2" key="1">
    <citation type="submission" date="2024-05" db="EMBL/GenBank/DDBJ databases">
        <title>Genome sequence of Ponticoccus litoralis KCCM 90028.</title>
        <authorList>
            <person name="Kim J.M."/>
            <person name="Lee J.K."/>
            <person name="Choi B.J."/>
            <person name="Bayburt H."/>
            <person name="Baek J.H."/>
            <person name="Jeon C.O."/>
        </authorList>
    </citation>
    <scope>NUCLEOTIDE SEQUENCE [LARGE SCALE GENOMIC DNA]</scope>
    <source>
        <strain evidence="1 2">KCCM 90028</strain>
    </source>
</reference>
<name>A0AAW9SMX6_9RHOB</name>
<dbReference type="AlphaFoldDB" id="A0AAW9SMX6"/>
<dbReference type="EMBL" id="JBDNCH010000002">
    <property type="protein sequence ID" value="MEN9062870.1"/>
    <property type="molecule type" value="Genomic_DNA"/>
</dbReference>
<protein>
    <recommendedName>
        <fullName evidence="3">Vanillate O-demethylase oxygenase-like C-terminal catalytic domain-containing protein</fullName>
    </recommendedName>
</protein>
<sequence length="97" mass="10669">MKLSPYALSAVIVPSDGRALPAAVWDGWRTLKAEQLLSDGTSARIDPDRECRLAQMPSQLPGSSMRPAVNDDEAFMRRQRRIRAYIDSLRSPQGGAA</sequence>